<keyword evidence="3 4" id="KW-0786">Thiamine pyrophosphate</keyword>
<dbReference type="SUPFAM" id="SSF52518">
    <property type="entry name" value="Thiamin diphosphate-binding fold (THDP-binding)"/>
    <property type="match status" value="2"/>
</dbReference>
<dbReference type="OrthoDB" id="4494979at2"/>
<dbReference type="BioCyc" id="LBIF456481:LEPBI_RS02975-MONOMER"/>
<dbReference type="HOGENOM" id="CLU_013748_3_1_12"/>
<feature type="domain" description="Thiamine pyrophosphate enzyme N-terminal TPP-binding" evidence="7">
    <location>
        <begin position="8"/>
        <end position="119"/>
    </location>
</feature>
<dbReference type="KEGG" id="lbi:LEPBI_I0605"/>
<evidence type="ECO:0000313" key="8">
    <source>
        <dbReference type="EMBL" id="ABZ96741.1"/>
    </source>
</evidence>
<dbReference type="InterPro" id="IPR029035">
    <property type="entry name" value="DHS-like_NAD/FAD-binding_dom"/>
</dbReference>
<accession>B0SKI4</accession>
<dbReference type="CDD" id="cd00568">
    <property type="entry name" value="TPP_enzymes"/>
    <property type="match status" value="1"/>
</dbReference>
<dbReference type="InterPro" id="IPR012001">
    <property type="entry name" value="Thiamin_PyroP_enz_TPP-bd_dom"/>
</dbReference>
<name>B0SKI4_LEPBP</name>
<organism evidence="8 9">
    <name type="scientific">Leptospira biflexa serovar Patoc (strain Patoc 1 / ATCC 23582 / Paris)</name>
    <dbReference type="NCBI Taxonomy" id="456481"/>
    <lineage>
        <taxon>Bacteria</taxon>
        <taxon>Pseudomonadati</taxon>
        <taxon>Spirochaetota</taxon>
        <taxon>Spirochaetia</taxon>
        <taxon>Leptospirales</taxon>
        <taxon>Leptospiraceae</taxon>
        <taxon>Leptospira</taxon>
    </lineage>
</organism>
<dbReference type="InterPro" id="IPR012000">
    <property type="entry name" value="Thiamin_PyroP_enz_cen_dom"/>
</dbReference>
<dbReference type="GO" id="GO:0050660">
    <property type="term" value="F:flavin adenine dinucleotide binding"/>
    <property type="evidence" value="ECO:0007669"/>
    <property type="project" value="TreeGrafter"/>
</dbReference>
<gene>
    <name evidence="8" type="primary">ilvI</name>
    <name evidence="8" type="ordered locus">LEPBI_I0605</name>
</gene>
<dbReference type="Gene3D" id="3.40.50.1220">
    <property type="entry name" value="TPP-binding domain"/>
    <property type="match status" value="1"/>
</dbReference>
<dbReference type="Pfam" id="PF00205">
    <property type="entry name" value="TPP_enzyme_M"/>
    <property type="match status" value="1"/>
</dbReference>
<keyword evidence="8" id="KW-0808">Transferase</keyword>
<sequence>MKKTGAWLLRFALEEIGVRYTFGIPGVHNTEIYDELNNSNSIQPILVTHEGCGAFMADAISRTSHSIGTLVIVPAAGVTHAASGIGEAYLDGIPMLVISGGVRSDSKFKYQLHDMDQHSLLKPITKQTFKIKSHSEIIETIYQAYQIATSGEPGPVFVEIPVNIQLYAENVPSIQSYHTYCNKQTIDPSPPQVQSIAEAVELLLEAKAPGIFLGWGAVDTTKESIELAELLVAPVATTLQGLSSFPGNHPLFCGMSFGEAAVPAATNAFLHCDCLLAIGTRFSEIATASFGTKVPKNLIHIDINPDVFNQNYPSKISIEGDSKIILPILLQKLKERLVFRTGDTNSRMVSLTETIKINKQQYIDEWLLHDSKNKVNPCQFFLNLRNRLPDDGFVVVDDGNHTFLTAELMPIHKPRHFISPTDFNCMGYAVPATIATKLANPDKDVIGIIGDGAFLMTCMEIVTASKNKIGVVFVVFNDGELAQIAQAQEIPYNRKTCTILGTTEFEHIALATGAAYIRLETNDKIKESLQIAFSLAKEGKPVILDVSIDYSKKTRFTKGIVGTNLQRLPFATKVRMIGRAIIRKLTG</sequence>
<reference evidence="8 9" key="1">
    <citation type="journal article" date="2008" name="PLoS ONE">
        <title>Genome sequence of the saprophyte Leptospira biflexa provides insights into the evolution of Leptospira and the pathogenesis of leptospirosis.</title>
        <authorList>
            <person name="Picardeau M."/>
            <person name="Bulach D.M."/>
            <person name="Bouchier C."/>
            <person name="Zuerner R.L."/>
            <person name="Zidane N."/>
            <person name="Wilson P.J."/>
            <person name="Creno S."/>
            <person name="Kuczek E.S."/>
            <person name="Bommezzadri S."/>
            <person name="Davis J.C."/>
            <person name="McGrath A."/>
            <person name="Johnson M.J."/>
            <person name="Boursaux-Eude C."/>
            <person name="Seemann T."/>
            <person name="Rouy Z."/>
            <person name="Coppel R.L."/>
            <person name="Rood J.I."/>
            <person name="Lajus A."/>
            <person name="Davies J.K."/>
            <person name="Medigue C."/>
            <person name="Adler B."/>
        </authorList>
    </citation>
    <scope>NUCLEOTIDE SEQUENCE [LARGE SCALE GENOMIC DNA]</scope>
    <source>
        <strain evidence="9">Patoc 1 / ATCC 23582 / Paris</strain>
    </source>
</reference>
<dbReference type="GO" id="GO:0009099">
    <property type="term" value="P:L-valine biosynthetic process"/>
    <property type="evidence" value="ECO:0007669"/>
    <property type="project" value="TreeGrafter"/>
</dbReference>
<dbReference type="AlphaFoldDB" id="B0SKI4"/>
<evidence type="ECO:0000259" key="5">
    <source>
        <dbReference type="Pfam" id="PF00205"/>
    </source>
</evidence>
<dbReference type="InterPro" id="IPR045229">
    <property type="entry name" value="TPP_enz"/>
</dbReference>
<dbReference type="PROSITE" id="PS00187">
    <property type="entry name" value="TPP_ENZYMES"/>
    <property type="match status" value="1"/>
</dbReference>
<dbReference type="GO" id="GO:0000287">
    <property type="term" value="F:magnesium ion binding"/>
    <property type="evidence" value="ECO:0007669"/>
    <property type="project" value="InterPro"/>
</dbReference>
<evidence type="ECO:0000259" key="7">
    <source>
        <dbReference type="Pfam" id="PF02776"/>
    </source>
</evidence>
<dbReference type="InterPro" id="IPR029061">
    <property type="entry name" value="THDP-binding"/>
</dbReference>
<comment type="cofactor">
    <cofactor evidence="1">
        <name>thiamine diphosphate</name>
        <dbReference type="ChEBI" id="CHEBI:58937"/>
    </cofactor>
</comment>
<evidence type="ECO:0000256" key="3">
    <source>
        <dbReference type="ARBA" id="ARBA00023052"/>
    </source>
</evidence>
<comment type="similarity">
    <text evidence="2 4">Belongs to the TPP enzyme family.</text>
</comment>
<evidence type="ECO:0000259" key="6">
    <source>
        <dbReference type="Pfam" id="PF02775"/>
    </source>
</evidence>
<feature type="domain" description="Thiamine pyrophosphate enzyme central" evidence="5">
    <location>
        <begin position="196"/>
        <end position="326"/>
    </location>
</feature>
<dbReference type="GO" id="GO:0005948">
    <property type="term" value="C:acetolactate synthase complex"/>
    <property type="evidence" value="ECO:0007669"/>
    <property type="project" value="TreeGrafter"/>
</dbReference>
<dbReference type="GO" id="GO:0009097">
    <property type="term" value="P:isoleucine biosynthetic process"/>
    <property type="evidence" value="ECO:0007669"/>
    <property type="project" value="TreeGrafter"/>
</dbReference>
<dbReference type="InterPro" id="IPR000399">
    <property type="entry name" value="TPP-bd_CS"/>
</dbReference>
<dbReference type="CDD" id="cd07035">
    <property type="entry name" value="TPP_PYR_POX_like"/>
    <property type="match status" value="1"/>
</dbReference>
<keyword evidence="9" id="KW-1185">Reference proteome</keyword>
<dbReference type="PANTHER" id="PTHR18968:SF13">
    <property type="entry name" value="ACETOLACTATE SYNTHASE CATALYTIC SUBUNIT, MITOCHONDRIAL"/>
    <property type="match status" value="1"/>
</dbReference>
<dbReference type="SUPFAM" id="SSF52467">
    <property type="entry name" value="DHS-like NAD/FAD-binding domain"/>
    <property type="match status" value="1"/>
</dbReference>
<evidence type="ECO:0000256" key="2">
    <source>
        <dbReference type="ARBA" id="ARBA00007812"/>
    </source>
</evidence>
<dbReference type="EMBL" id="CP000786">
    <property type="protein sequence ID" value="ABZ96741.1"/>
    <property type="molecule type" value="Genomic_DNA"/>
</dbReference>
<dbReference type="EC" id="2.2.1.6" evidence="8"/>
<dbReference type="RefSeq" id="WP_012387628.1">
    <property type="nucleotide sequence ID" value="NC_010602.1"/>
</dbReference>
<proteinExistence type="inferred from homology"/>
<dbReference type="STRING" id="456481.LEPBI_I0605"/>
<feature type="domain" description="Thiamine pyrophosphate enzyme TPP-binding" evidence="6">
    <location>
        <begin position="399"/>
        <end position="546"/>
    </location>
</feature>
<evidence type="ECO:0000256" key="1">
    <source>
        <dbReference type="ARBA" id="ARBA00001964"/>
    </source>
</evidence>
<dbReference type="Gene3D" id="3.40.50.970">
    <property type="match status" value="2"/>
</dbReference>
<dbReference type="Pfam" id="PF02776">
    <property type="entry name" value="TPP_enzyme_N"/>
    <property type="match status" value="1"/>
</dbReference>
<dbReference type="Proteomes" id="UP000001847">
    <property type="component" value="Chromosome I"/>
</dbReference>
<dbReference type="GO" id="GO:0003984">
    <property type="term" value="F:acetolactate synthase activity"/>
    <property type="evidence" value="ECO:0007669"/>
    <property type="project" value="UniProtKB-EC"/>
</dbReference>
<evidence type="ECO:0000256" key="4">
    <source>
        <dbReference type="RuleBase" id="RU362132"/>
    </source>
</evidence>
<dbReference type="InterPro" id="IPR011766">
    <property type="entry name" value="TPP_enzyme_TPP-bd"/>
</dbReference>
<dbReference type="Pfam" id="PF02775">
    <property type="entry name" value="TPP_enzyme_C"/>
    <property type="match status" value="1"/>
</dbReference>
<evidence type="ECO:0000313" key="9">
    <source>
        <dbReference type="Proteomes" id="UP000001847"/>
    </source>
</evidence>
<protein>
    <submittedName>
        <fullName evidence="8">Acetolactate synthase large subunit</fullName>
        <ecNumber evidence="8">2.2.1.6</ecNumber>
    </submittedName>
</protein>
<dbReference type="PANTHER" id="PTHR18968">
    <property type="entry name" value="THIAMINE PYROPHOSPHATE ENZYMES"/>
    <property type="match status" value="1"/>
</dbReference>
<dbReference type="GO" id="GO:0030976">
    <property type="term" value="F:thiamine pyrophosphate binding"/>
    <property type="evidence" value="ECO:0007669"/>
    <property type="project" value="InterPro"/>
</dbReference>